<keyword evidence="5" id="KW-0375">Hydrogen ion transport</keyword>
<keyword evidence="7" id="KW-0496">Mitochondrion</keyword>
<proteinExistence type="inferred from homology"/>
<dbReference type="AlphaFoldDB" id="A0A427B7W8"/>
<reference evidence="10 11" key="1">
    <citation type="journal article" date="2014" name="Agronomy (Basel)">
        <title>A Draft Genome Sequence for Ensete ventricosum, the Drought-Tolerant Tree Against Hunger.</title>
        <authorList>
            <person name="Harrison J."/>
            <person name="Moore K.A."/>
            <person name="Paszkiewicz K."/>
            <person name="Jones T."/>
            <person name="Grant M."/>
            <person name="Ambacheew D."/>
            <person name="Muzemil S."/>
            <person name="Studholme D.J."/>
        </authorList>
    </citation>
    <scope>NUCLEOTIDE SEQUENCE [LARGE SCALE GENOMIC DNA]</scope>
</reference>
<comment type="similarity">
    <text evidence="2">Belongs to the ATPase g subunit family.</text>
</comment>
<dbReference type="GO" id="GO:0015078">
    <property type="term" value="F:proton transmembrane transporter activity"/>
    <property type="evidence" value="ECO:0007669"/>
    <property type="project" value="InterPro"/>
</dbReference>
<dbReference type="GO" id="GO:0031966">
    <property type="term" value="C:mitochondrial membrane"/>
    <property type="evidence" value="ECO:0007669"/>
    <property type="project" value="UniProtKB-SubCell"/>
</dbReference>
<dbReference type="InterPro" id="IPR006808">
    <property type="entry name" value="ATP_synth_F0_gsu_mt"/>
</dbReference>
<evidence type="ECO:0000256" key="6">
    <source>
        <dbReference type="ARBA" id="ARBA00023065"/>
    </source>
</evidence>
<evidence type="ECO:0000256" key="5">
    <source>
        <dbReference type="ARBA" id="ARBA00022781"/>
    </source>
</evidence>
<name>A0A427B7W8_ENSVE</name>
<gene>
    <name evidence="10" type="ORF">B296_00003228</name>
</gene>
<sequence length="122" mass="14103">MASKLHQFGSKAVQASEFISKHGKAYYEELLEKNKQHIVQPPTIEACQDLSKKLFYTRLASIPCRYESFWKELDGMKHIWRNRKELKVEDAGIAALFGLELYAWFCVGEIAGRGFTFTGYYV</sequence>
<dbReference type="Proteomes" id="UP000287651">
    <property type="component" value="Unassembled WGS sequence"/>
</dbReference>
<evidence type="ECO:0000256" key="2">
    <source>
        <dbReference type="ARBA" id="ARBA00005699"/>
    </source>
</evidence>
<dbReference type="GO" id="GO:0015986">
    <property type="term" value="P:proton motive force-driven ATP synthesis"/>
    <property type="evidence" value="ECO:0007669"/>
    <property type="project" value="InterPro"/>
</dbReference>
<evidence type="ECO:0000256" key="7">
    <source>
        <dbReference type="ARBA" id="ARBA00023128"/>
    </source>
</evidence>
<evidence type="ECO:0000256" key="3">
    <source>
        <dbReference type="ARBA" id="ARBA00022448"/>
    </source>
</evidence>
<evidence type="ECO:0000313" key="10">
    <source>
        <dbReference type="EMBL" id="RRT84575.1"/>
    </source>
</evidence>
<evidence type="ECO:0000256" key="8">
    <source>
        <dbReference type="ARBA" id="ARBA00023136"/>
    </source>
</evidence>
<dbReference type="Pfam" id="PF04718">
    <property type="entry name" value="ATP-synt_G"/>
    <property type="match status" value="1"/>
</dbReference>
<dbReference type="GO" id="GO:0045259">
    <property type="term" value="C:proton-transporting ATP synthase complex"/>
    <property type="evidence" value="ECO:0007669"/>
    <property type="project" value="UniProtKB-KW"/>
</dbReference>
<comment type="subcellular location">
    <subcellularLocation>
        <location evidence="1">Mitochondrion membrane</location>
    </subcellularLocation>
</comment>
<keyword evidence="6" id="KW-0406">Ion transport</keyword>
<evidence type="ECO:0000256" key="1">
    <source>
        <dbReference type="ARBA" id="ARBA00004325"/>
    </source>
</evidence>
<comment type="caution">
    <text evidence="10">The sequence shown here is derived from an EMBL/GenBank/DDBJ whole genome shotgun (WGS) entry which is preliminary data.</text>
</comment>
<keyword evidence="3" id="KW-0813">Transport</keyword>
<dbReference type="EMBL" id="AMZH03000276">
    <property type="protein sequence ID" value="RRT84575.1"/>
    <property type="molecule type" value="Genomic_DNA"/>
</dbReference>
<evidence type="ECO:0000256" key="4">
    <source>
        <dbReference type="ARBA" id="ARBA00022547"/>
    </source>
</evidence>
<keyword evidence="4" id="KW-0138">CF(0)</keyword>
<keyword evidence="9" id="KW-0066">ATP synthesis</keyword>
<keyword evidence="8" id="KW-0472">Membrane</keyword>
<organism evidence="10 11">
    <name type="scientific">Ensete ventricosum</name>
    <name type="common">Abyssinian banana</name>
    <name type="synonym">Musa ensete</name>
    <dbReference type="NCBI Taxonomy" id="4639"/>
    <lineage>
        <taxon>Eukaryota</taxon>
        <taxon>Viridiplantae</taxon>
        <taxon>Streptophyta</taxon>
        <taxon>Embryophyta</taxon>
        <taxon>Tracheophyta</taxon>
        <taxon>Spermatophyta</taxon>
        <taxon>Magnoliopsida</taxon>
        <taxon>Liliopsida</taxon>
        <taxon>Zingiberales</taxon>
        <taxon>Musaceae</taxon>
        <taxon>Ensete</taxon>
    </lineage>
</organism>
<evidence type="ECO:0000313" key="11">
    <source>
        <dbReference type="Proteomes" id="UP000287651"/>
    </source>
</evidence>
<accession>A0A427B7W8</accession>
<evidence type="ECO:0000256" key="9">
    <source>
        <dbReference type="ARBA" id="ARBA00023310"/>
    </source>
</evidence>
<protein>
    <submittedName>
        <fullName evidence="10">Uncharacterized protein</fullName>
    </submittedName>
</protein>
<dbReference type="PANTHER" id="PTHR12386">
    <property type="entry name" value="ATP SYNTHASE SUBUNIT"/>
    <property type="match status" value="1"/>
</dbReference>